<dbReference type="AlphaFoldDB" id="A0A401PV37"/>
<organism evidence="1 2">
    <name type="scientific">Scyliorhinus torazame</name>
    <name type="common">Cloudy catshark</name>
    <name type="synonym">Catulus torazame</name>
    <dbReference type="NCBI Taxonomy" id="75743"/>
    <lineage>
        <taxon>Eukaryota</taxon>
        <taxon>Metazoa</taxon>
        <taxon>Chordata</taxon>
        <taxon>Craniata</taxon>
        <taxon>Vertebrata</taxon>
        <taxon>Chondrichthyes</taxon>
        <taxon>Elasmobranchii</taxon>
        <taxon>Galeomorphii</taxon>
        <taxon>Galeoidea</taxon>
        <taxon>Carcharhiniformes</taxon>
        <taxon>Scyliorhinidae</taxon>
        <taxon>Scyliorhinus</taxon>
    </lineage>
</organism>
<proteinExistence type="predicted"/>
<accession>A0A401PV37</accession>
<gene>
    <name evidence="1" type="ORF">scyTo_0019219</name>
</gene>
<evidence type="ECO:0000313" key="1">
    <source>
        <dbReference type="EMBL" id="GCB76975.1"/>
    </source>
</evidence>
<reference evidence="1 2" key="1">
    <citation type="journal article" date="2018" name="Nat. Ecol. Evol.">
        <title>Shark genomes provide insights into elasmobranch evolution and the origin of vertebrates.</title>
        <authorList>
            <person name="Hara Y"/>
            <person name="Yamaguchi K"/>
            <person name="Onimaru K"/>
            <person name="Kadota M"/>
            <person name="Koyanagi M"/>
            <person name="Keeley SD"/>
            <person name="Tatsumi K"/>
            <person name="Tanaka K"/>
            <person name="Motone F"/>
            <person name="Kageyama Y"/>
            <person name="Nozu R"/>
            <person name="Adachi N"/>
            <person name="Nishimura O"/>
            <person name="Nakagawa R"/>
            <person name="Tanegashima C"/>
            <person name="Kiyatake I"/>
            <person name="Matsumoto R"/>
            <person name="Murakumo K"/>
            <person name="Nishida K"/>
            <person name="Terakita A"/>
            <person name="Kuratani S"/>
            <person name="Sato K"/>
            <person name="Hyodo S Kuraku.S."/>
        </authorList>
    </citation>
    <scope>NUCLEOTIDE SEQUENCE [LARGE SCALE GENOMIC DNA]</scope>
</reference>
<dbReference type="EMBL" id="BFAA01014076">
    <property type="protein sequence ID" value="GCB76975.1"/>
    <property type="molecule type" value="Genomic_DNA"/>
</dbReference>
<name>A0A401PV37_SCYTO</name>
<sequence>MSEALVGLRLPPLYEVFPNFSPSFEIKLRLLVQWVQYRWRRVCHCINWGTVLVGTGLSLYNTGVQYWWGRTCHCIRLGYSTGGDRSVTV</sequence>
<comment type="caution">
    <text evidence="1">The sequence shown here is derived from an EMBL/GenBank/DDBJ whole genome shotgun (WGS) entry which is preliminary data.</text>
</comment>
<evidence type="ECO:0000313" key="2">
    <source>
        <dbReference type="Proteomes" id="UP000288216"/>
    </source>
</evidence>
<dbReference type="Proteomes" id="UP000288216">
    <property type="component" value="Unassembled WGS sequence"/>
</dbReference>
<keyword evidence="2" id="KW-1185">Reference proteome</keyword>
<protein>
    <submittedName>
        <fullName evidence="1">Uncharacterized protein</fullName>
    </submittedName>
</protein>